<sequence>MPFNLKQCHYLVTLADCNSFHQAARTLFITQPTLSIAMKKLEQEMGQPLFQKQGRKAQLTPAGRLALSYARKMLQLDRELARELKALRQNSQRDLHIGTYLLFSTLLMPPLLAAIHKSHLPVDLKLHHRHGFELKDALRRGEFDLILCIQDKPDPEFSCVRLKQETLLAILLPDNPCCQQARPLEGLSWPYLPPAALSGETLFLQSPIQQIRHQEDRLLEQGLKPAACKEIASIETALGLAAEGLGISFTMSCYVKALHPAHPVRYFATGNLQEAPWLTLYYRKELEGDPVLETLIHLLREIVQTIL</sequence>
<dbReference type="Proteomes" id="UP000182379">
    <property type="component" value="Unassembled WGS sequence"/>
</dbReference>
<dbReference type="SUPFAM" id="SSF53850">
    <property type="entry name" value="Periplasmic binding protein-like II"/>
    <property type="match status" value="1"/>
</dbReference>
<dbReference type="PANTHER" id="PTHR30126">
    <property type="entry name" value="HTH-TYPE TRANSCRIPTIONAL REGULATOR"/>
    <property type="match status" value="1"/>
</dbReference>
<dbReference type="GO" id="GO:0003700">
    <property type="term" value="F:DNA-binding transcription factor activity"/>
    <property type="evidence" value="ECO:0007669"/>
    <property type="project" value="InterPro"/>
</dbReference>
<evidence type="ECO:0000256" key="1">
    <source>
        <dbReference type="ARBA" id="ARBA00009437"/>
    </source>
</evidence>
<dbReference type="InterPro" id="IPR000847">
    <property type="entry name" value="LysR_HTH_N"/>
</dbReference>
<evidence type="ECO:0000256" key="4">
    <source>
        <dbReference type="ARBA" id="ARBA00023163"/>
    </source>
</evidence>
<evidence type="ECO:0000256" key="3">
    <source>
        <dbReference type="ARBA" id="ARBA00023125"/>
    </source>
</evidence>
<keyword evidence="3 6" id="KW-0238">DNA-binding</keyword>
<dbReference type="Gene3D" id="3.40.190.290">
    <property type="match status" value="1"/>
</dbReference>
<dbReference type="Pfam" id="PF00126">
    <property type="entry name" value="HTH_1"/>
    <property type="match status" value="1"/>
</dbReference>
<feature type="domain" description="HTH lysR-type" evidence="5">
    <location>
        <begin position="3"/>
        <end position="60"/>
    </location>
</feature>
<dbReference type="InterPro" id="IPR005119">
    <property type="entry name" value="LysR_subst-bd"/>
</dbReference>
<dbReference type="SUPFAM" id="SSF46785">
    <property type="entry name" value="Winged helix' DNA-binding domain"/>
    <property type="match status" value="1"/>
</dbReference>
<dbReference type="Pfam" id="PF03466">
    <property type="entry name" value="LysR_substrate"/>
    <property type="match status" value="1"/>
</dbReference>
<protein>
    <submittedName>
        <fullName evidence="6">DNA-binding transcriptional regulator, LysR family</fullName>
    </submittedName>
</protein>
<dbReference type="FunFam" id="1.10.10.10:FF:000001">
    <property type="entry name" value="LysR family transcriptional regulator"/>
    <property type="match status" value="1"/>
</dbReference>
<comment type="similarity">
    <text evidence="1">Belongs to the LysR transcriptional regulatory family.</text>
</comment>
<dbReference type="PRINTS" id="PR00039">
    <property type="entry name" value="HTHLYSR"/>
</dbReference>
<keyword evidence="2" id="KW-0805">Transcription regulation</keyword>
<dbReference type="Gene3D" id="1.10.10.10">
    <property type="entry name" value="Winged helix-like DNA-binding domain superfamily/Winged helix DNA-binding domain"/>
    <property type="match status" value="1"/>
</dbReference>
<evidence type="ECO:0000256" key="2">
    <source>
        <dbReference type="ARBA" id="ARBA00023015"/>
    </source>
</evidence>
<dbReference type="RefSeq" id="WP_074705614.1">
    <property type="nucleotide sequence ID" value="NZ_CALAKB010000015.1"/>
</dbReference>
<dbReference type="CDD" id="cd05466">
    <property type="entry name" value="PBP2_LTTR_substrate"/>
    <property type="match status" value="1"/>
</dbReference>
<keyword evidence="4" id="KW-0804">Transcription</keyword>
<accession>A0A1H2WHK5</accession>
<dbReference type="PROSITE" id="PS50931">
    <property type="entry name" value="HTH_LYSR"/>
    <property type="match status" value="1"/>
</dbReference>
<dbReference type="EMBL" id="FNOP01000006">
    <property type="protein sequence ID" value="SDW80143.1"/>
    <property type="molecule type" value="Genomic_DNA"/>
</dbReference>
<proteinExistence type="inferred from homology"/>
<dbReference type="GO" id="GO:0000976">
    <property type="term" value="F:transcription cis-regulatory region binding"/>
    <property type="evidence" value="ECO:0007669"/>
    <property type="project" value="TreeGrafter"/>
</dbReference>
<organism evidence="6 7">
    <name type="scientific">Acidaminococcus fermentans</name>
    <dbReference type="NCBI Taxonomy" id="905"/>
    <lineage>
        <taxon>Bacteria</taxon>
        <taxon>Bacillati</taxon>
        <taxon>Bacillota</taxon>
        <taxon>Negativicutes</taxon>
        <taxon>Acidaminococcales</taxon>
        <taxon>Acidaminococcaceae</taxon>
        <taxon>Acidaminococcus</taxon>
    </lineage>
</organism>
<name>A0A1H2WHK5_ACIFE</name>
<dbReference type="InterPro" id="IPR036388">
    <property type="entry name" value="WH-like_DNA-bd_sf"/>
</dbReference>
<dbReference type="InterPro" id="IPR036390">
    <property type="entry name" value="WH_DNA-bd_sf"/>
</dbReference>
<comment type="caution">
    <text evidence="6">The sequence shown here is derived from an EMBL/GenBank/DDBJ whole genome shotgun (WGS) entry which is preliminary data.</text>
</comment>
<dbReference type="PANTHER" id="PTHR30126:SF40">
    <property type="entry name" value="HTH-TYPE TRANSCRIPTIONAL REGULATOR GLTR"/>
    <property type="match status" value="1"/>
</dbReference>
<evidence type="ECO:0000313" key="7">
    <source>
        <dbReference type="Proteomes" id="UP000182379"/>
    </source>
</evidence>
<gene>
    <name evidence="6" type="ORF">SAMN05216495_10653</name>
</gene>
<dbReference type="AlphaFoldDB" id="A0A1H2WHK5"/>
<reference evidence="6 7" key="1">
    <citation type="submission" date="2016-10" db="EMBL/GenBank/DDBJ databases">
        <authorList>
            <person name="Varghese N."/>
            <person name="Submissions S."/>
        </authorList>
    </citation>
    <scope>NUCLEOTIDE SEQUENCE [LARGE SCALE GENOMIC DNA]</scope>
    <source>
        <strain evidence="6 7">WCC6</strain>
    </source>
</reference>
<evidence type="ECO:0000313" key="6">
    <source>
        <dbReference type="EMBL" id="SDW80143.1"/>
    </source>
</evidence>
<evidence type="ECO:0000259" key="5">
    <source>
        <dbReference type="PROSITE" id="PS50931"/>
    </source>
</evidence>